<feature type="chain" id="PRO_5043291204" evidence="1">
    <location>
        <begin position="21"/>
        <end position="72"/>
    </location>
</feature>
<protein>
    <submittedName>
        <fullName evidence="2">Uncharacterized protein</fullName>
    </submittedName>
</protein>
<dbReference type="AlphaFoldDB" id="A0AAV2TKG4"/>
<evidence type="ECO:0000313" key="2">
    <source>
        <dbReference type="EMBL" id="CAL5136893.1"/>
    </source>
</evidence>
<name>A0AAV2TKG4_CALDB</name>
<organism evidence="2 4">
    <name type="scientific">Calicophoron daubneyi</name>
    <name type="common">Rumen fluke</name>
    <name type="synonym">Paramphistomum daubneyi</name>
    <dbReference type="NCBI Taxonomy" id="300641"/>
    <lineage>
        <taxon>Eukaryota</taxon>
        <taxon>Metazoa</taxon>
        <taxon>Spiralia</taxon>
        <taxon>Lophotrochozoa</taxon>
        <taxon>Platyhelminthes</taxon>
        <taxon>Trematoda</taxon>
        <taxon>Digenea</taxon>
        <taxon>Plagiorchiida</taxon>
        <taxon>Pronocephalata</taxon>
        <taxon>Paramphistomoidea</taxon>
        <taxon>Paramphistomidae</taxon>
        <taxon>Calicophoron</taxon>
    </lineage>
</organism>
<gene>
    <name evidence="2" type="ORF">CDAUBV1_LOCUS11188</name>
    <name evidence="3" type="ORF">CDAUBV1_LOCUS11189</name>
</gene>
<evidence type="ECO:0000313" key="3">
    <source>
        <dbReference type="EMBL" id="CAL5136894.1"/>
    </source>
</evidence>
<feature type="signal peptide" evidence="1">
    <location>
        <begin position="1"/>
        <end position="20"/>
    </location>
</feature>
<keyword evidence="1" id="KW-0732">Signal</keyword>
<evidence type="ECO:0000313" key="4">
    <source>
        <dbReference type="Proteomes" id="UP001497525"/>
    </source>
</evidence>
<dbReference type="Proteomes" id="UP001497525">
    <property type="component" value="Unassembled WGS sequence"/>
</dbReference>
<reference evidence="2" key="1">
    <citation type="submission" date="2024-06" db="EMBL/GenBank/DDBJ databases">
        <authorList>
            <person name="Liu X."/>
            <person name="Lenzi L."/>
            <person name="Haldenby T S."/>
            <person name="Uol C."/>
        </authorList>
    </citation>
    <scope>NUCLEOTIDE SEQUENCE</scope>
</reference>
<accession>A0AAV2TKG4</accession>
<evidence type="ECO:0000256" key="1">
    <source>
        <dbReference type="SAM" id="SignalP"/>
    </source>
</evidence>
<proteinExistence type="predicted"/>
<dbReference type="EMBL" id="CAXLJL010000356">
    <property type="protein sequence ID" value="CAL5136894.1"/>
    <property type="molecule type" value="Genomic_DNA"/>
</dbReference>
<comment type="caution">
    <text evidence="2">The sequence shown here is derived from an EMBL/GenBank/DDBJ whole genome shotgun (WGS) entry which is preliminary data.</text>
</comment>
<dbReference type="EMBL" id="CAXLJL010000356">
    <property type="protein sequence ID" value="CAL5136893.1"/>
    <property type="molecule type" value="Genomic_DNA"/>
</dbReference>
<sequence length="72" mass="8280">MKAAILCVLLTTVVSSECYSQEFEEWIGGPCEYEKIDCLEECHSHPPLTKVCFDECHSSYNQCVRVMNEDEE</sequence>